<dbReference type="GO" id="GO:0004190">
    <property type="term" value="F:aspartic-type endopeptidase activity"/>
    <property type="evidence" value="ECO:0007669"/>
    <property type="project" value="UniProtKB-KW"/>
</dbReference>
<evidence type="ECO:0000256" key="1">
    <source>
        <dbReference type="PIRNR" id="PIRNR018571"/>
    </source>
</evidence>
<dbReference type="GO" id="GO:0006508">
    <property type="term" value="P:proteolysis"/>
    <property type="evidence" value="ECO:0007669"/>
    <property type="project" value="UniProtKB-KW"/>
</dbReference>
<feature type="active site" evidence="2">
    <location>
        <position position="183"/>
    </location>
</feature>
<dbReference type="AlphaFoldDB" id="A0A3S0TYI6"/>
<evidence type="ECO:0000256" key="2">
    <source>
        <dbReference type="PIRSR" id="PIRSR018571-1"/>
    </source>
</evidence>
<keyword evidence="1" id="KW-1003">Cell membrane</keyword>
<dbReference type="InterPro" id="IPR005081">
    <property type="entry name" value="SpoIIGA"/>
</dbReference>
<evidence type="ECO:0000313" key="4">
    <source>
        <dbReference type="EMBL" id="RUQ30360.1"/>
    </source>
</evidence>
<dbReference type="GO" id="GO:0030436">
    <property type="term" value="P:asexual sporulation"/>
    <property type="evidence" value="ECO:0007669"/>
    <property type="project" value="InterPro"/>
</dbReference>
<proteinExistence type="inferred from homology"/>
<dbReference type="EC" id="3.4.23.-" evidence="1"/>
<feature type="transmembrane region" description="Helical" evidence="3">
    <location>
        <begin position="6"/>
        <end position="27"/>
    </location>
</feature>
<feature type="transmembrane region" description="Helical" evidence="3">
    <location>
        <begin position="34"/>
        <end position="55"/>
    </location>
</feature>
<reference evidence="4 5" key="1">
    <citation type="submission" date="2018-12" db="EMBL/GenBank/DDBJ databases">
        <title>Bacillus chawlae sp. nov., Bacillus glennii sp. nov., and Bacillus saganii sp. nov. Isolated from the Vehicle Assembly Building at Kennedy Space Center where the Viking Spacecraft were Assembled.</title>
        <authorList>
            <person name="Seuylemezian A."/>
            <person name="Vaishampayan P."/>
        </authorList>
    </citation>
    <scope>NUCLEOTIDE SEQUENCE [LARGE SCALE GENOMIC DNA]</scope>
    <source>
        <strain evidence="4 5">L5</strain>
    </source>
</reference>
<comment type="caution">
    <text evidence="4">The sequence shown here is derived from an EMBL/GenBank/DDBJ whole genome shotgun (WGS) entry which is preliminary data.</text>
</comment>
<keyword evidence="1" id="KW-0749">Sporulation</keyword>
<organism evidence="4 5">
    <name type="scientific">Peribacillus cavernae</name>
    <dbReference type="NCBI Taxonomy" id="1674310"/>
    <lineage>
        <taxon>Bacteria</taxon>
        <taxon>Bacillati</taxon>
        <taxon>Bacillota</taxon>
        <taxon>Bacilli</taxon>
        <taxon>Bacillales</taxon>
        <taxon>Bacillaceae</taxon>
        <taxon>Peribacillus</taxon>
    </lineage>
</organism>
<protein>
    <recommendedName>
        <fullName evidence="1">Sporulation sigma-E factor-processing peptidase</fullName>
        <ecNumber evidence="1">3.4.23.-</ecNumber>
    </recommendedName>
    <alternativeName>
        <fullName evidence="1">Membrane-associated aspartic protease</fullName>
    </alternativeName>
    <alternativeName>
        <fullName evidence="1">Stage II sporulation protein GA</fullName>
    </alternativeName>
</protein>
<keyword evidence="5" id="KW-1185">Reference proteome</keyword>
<dbReference type="Proteomes" id="UP000267430">
    <property type="component" value="Unassembled WGS sequence"/>
</dbReference>
<keyword evidence="1 3" id="KW-0472">Membrane</keyword>
<feature type="transmembrane region" description="Helical" evidence="3">
    <location>
        <begin position="61"/>
        <end position="79"/>
    </location>
</feature>
<gene>
    <name evidence="4" type="primary">spoIIGA</name>
    <name evidence="4" type="ORF">ELQ35_08460</name>
</gene>
<keyword evidence="1" id="KW-0064">Aspartyl protease</keyword>
<feature type="transmembrane region" description="Helical" evidence="3">
    <location>
        <begin position="91"/>
        <end position="110"/>
    </location>
</feature>
<comment type="subunit">
    <text evidence="1">Self-associates. Interacts with SigE. Interacts with SpoIIR.</text>
</comment>
<comment type="function">
    <text evidence="1">Probable aspartic protease that is responsible for the proteolytic cleavage of the RNA polymerase sigma E factor (SigE/spoIIGB) to yield the active peptide in the mother cell during sporulation. Responds to a signal from the forespore that is triggered by the extracellular signal protein SpoIIR.</text>
</comment>
<feature type="transmembrane region" description="Helical" evidence="3">
    <location>
        <begin position="130"/>
        <end position="147"/>
    </location>
</feature>
<dbReference type="OrthoDB" id="2690199at2"/>
<accession>A0A3S0TYI6</accession>
<dbReference type="GO" id="GO:0005886">
    <property type="term" value="C:plasma membrane"/>
    <property type="evidence" value="ECO:0007669"/>
    <property type="project" value="UniProtKB-SubCell"/>
</dbReference>
<comment type="subcellular location">
    <subcellularLocation>
        <location evidence="1">Cell membrane</location>
    </subcellularLocation>
</comment>
<comment type="similarity">
    <text evidence="1">Belongs to the peptidase U4 family.</text>
</comment>
<dbReference type="PIRSF" id="PIRSF018571">
    <property type="entry name" value="SpoIIGA"/>
    <property type="match status" value="1"/>
</dbReference>
<sequence>MTLYLDVIWLLNWLFDCLLLYWTAIILKKRAAGWRIILGGLIGSSIVVFAFTPYHKLVDNLYMKLLFSVFMIIAVFGFIRLKVFLKNLASLYLVTFLSGGILLGLHYLFQFKIYSLHPGMAAGVNRFGDPVSWTFVMIGFPLAWQFSRRAFGSMEMTNITYGQMARIYVKIDGFECTLNGLIDSGNQLYDPLSRAPVMIVSINGIENAGIPNDVLDLFQNPDSILQQQGSFDYTWSERMRIIPSKVVGNDHQLLIAVKPDSIKISHAGKEYHVHKGLISFTVQKLSSDDSYQCIVHPKMLTGMAEQSAS</sequence>
<dbReference type="Pfam" id="PF03419">
    <property type="entry name" value="Peptidase_U4"/>
    <property type="match status" value="1"/>
</dbReference>
<keyword evidence="3" id="KW-0812">Transmembrane</keyword>
<dbReference type="GO" id="GO:0030435">
    <property type="term" value="P:sporulation resulting in formation of a cellular spore"/>
    <property type="evidence" value="ECO:0007669"/>
    <property type="project" value="UniProtKB-KW"/>
</dbReference>
<dbReference type="NCBIfam" id="TIGR02854">
    <property type="entry name" value="spore_II_GA"/>
    <property type="match status" value="1"/>
</dbReference>
<dbReference type="EMBL" id="RYZZ01000007">
    <property type="protein sequence ID" value="RUQ30360.1"/>
    <property type="molecule type" value="Genomic_DNA"/>
</dbReference>
<dbReference type="RefSeq" id="WP_126864382.1">
    <property type="nucleotide sequence ID" value="NZ_JAUSTX010000001.1"/>
</dbReference>
<name>A0A3S0TYI6_9BACI</name>
<evidence type="ECO:0000313" key="5">
    <source>
        <dbReference type="Proteomes" id="UP000267430"/>
    </source>
</evidence>
<evidence type="ECO:0000256" key="3">
    <source>
        <dbReference type="SAM" id="Phobius"/>
    </source>
</evidence>
<keyword evidence="1" id="KW-0378">Hydrolase</keyword>
<keyword evidence="1" id="KW-0645">Protease</keyword>
<keyword evidence="3" id="KW-1133">Transmembrane helix</keyword>